<keyword evidence="3" id="KW-1185">Reference proteome</keyword>
<keyword evidence="1" id="KW-0472">Membrane</keyword>
<dbReference type="EMBL" id="CP063304">
    <property type="protein sequence ID" value="QOV20203.1"/>
    <property type="molecule type" value="Genomic_DNA"/>
</dbReference>
<evidence type="ECO:0000256" key="1">
    <source>
        <dbReference type="SAM" id="Phobius"/>
    </source>
</evidence>
<reference evidence="2 3" key="1">
    <citation type="submission" date="2020-10" db="EMBL/GenBank/DDBJ databases">
        <title>Blautia liquoris sp.nov., isolated from the mud in a fermentation cellar used for the production of Chinese strong-flavoured liquor.</title>
        <authorList>
            <person name="Lu L."/>
        </authorList>
    </citation>
    <scope>NUCLEOTIDE SEQUENCE [LARGE SCALE GENOMIC DNA]</scope>
    <source>
        <strain evidence="2 3">LZLJ-3</strain>
    </source>
</reference>
<feature type="transmembrane region" description="Helical" evidence="1">
    <location>
        <begin position="12"/>
        <end position="35"/>
    </location>
</feature>
<dbReference type="KEGG" id="bliq:INP51_04435"/>
<name>A0A7M2RIP7_9FIRM</name>
<gene>
    <name evidence="2" type="ORF">INP51_04435</name>
</gene>
<feature type="transmembrane region" description="Helical" evidence="1">
    <location>
        <begin position="47"/>
        <end position="68"/>
    </location>
</feature>
<protein>
    <recommendedName>
        <fullName evidence="4">Peptidase family M50</fullName>
    </recommendedName>
</protein>
<evidence type="ECO:0000313" key="2">
    <source>
        <dbReference type="EMBL" id="QOV20203.1"/>
    </source>
</evidence>
<dbReference type="RefSeq" id="WP_193736523.1">
    <property type="nucleotide sequence ID" value="NZ_CP063304.1"/>
</dbReference>
<dbReference type="AlphaFoldDB" id="A0A7M2RIP7"/>
<sequence>MKKDKIKSKKFAKIRTLLIPMGFAVICGIIIALFLESLIGELSPEKYIGTFFVLLALLYFSYFLQIIIHEAGHLFFGLMTGYRFSSFRIGNFMWIKDDNGKLILRRYSLQGTGGQCLMVPPDMADGKIPFVLYNLGGSMFNVISAPVFWGLYYVLKNVYFVSMFFLFMSIFGIVSALINAIPLRIGAVDNDGRNAYMLRNNPVALHDFWVQLKVNEATSKNIRIKDMPGEWFTVPDKESISNSLTATTAVFSVNRFMDMHQFSEASALIDDLLGTDKAMIPLLRNLLICDRIFCELIEEKDNDFIEELRTEEYINFIKQMRNNPSVIRTEYAYALLFEKNADQAQKIEAQFEKRMRTYPYLCEVESERELMDIAAGKAMAV</sequence>
<proteinExistence type="predicted"/>
<keyword evidence="1" id="KW-1133">Transmembrane helix</keyword>
<evidence type="ECO:0008006" key="4">
    <source>
        <dbReference type="Google" id="ProtNLM"/>
    </source>
</evidence>
<feature type="transmembrane region" description="Helical" evidence="1">
    <location>
        <begin position="130"/>
        <end position="152"/>
    </location>
</feature>
<evidence type="ECO:0000313" key="3">
    <source>
        <dbReference type="Proteomes" id="UP000593601"/>
    </source>
</evidence>
<accession>A0A7M2RIP7</accession>
<organism evidence="2 3">
    <name type="scientific">Blautia liquoris</name>
    <dbReference type="NCBI Taxonomy" id="2779518"/>
    <lineage>
        <taxon>Bacteria</taxon>
        <taxon>Bacillati</taxon>
        <taxon>Bacillota</taxon>
        <taxon>Clostridia</taxon>
        <taxon>Lachnospirales</taxon>
        <taxon>Lachnospiraceae</taxon>
        <taxon>Blautia</taxon>
    </lineage>
</organism>
<keyword evidence="1" id="KW-0812">Transmembrane</keyword>
<dbReference type="Proteomes" id="UP000593601">
    <property type="component" value="Chromosome"/>
</dbReference>
<feature type="transmembrane region" description="Helical" evidence="1">
    <location>
        <begin position="158"/>
        <end position="178"/>
    </location>
</feature>